<dbReference type="Gene3D" id="1.10.260.40">
    <property type="entry name" value="lambda repressor-like DNA-binding domains"/>
    <property type="match status" value="1"/>
</dbReference>
<protein>
    <submittedName>
        <fullName evidence="3">DNA-binding helix-turn-helix protein</fullName>
    </submittedName>
</protein>
<evidence type="ECO:0000256" key="1">
    <source>
        <dbReference type="ARBA" id="ARBA00023125"/>
    </source>
</evidence>
<dbReference type="PANTHER" id="PTHR46797">
    <property type="entry name" value="HTH-TYPE TRANSCRIPTIONAL REGULATOR"/>
    <property type="match status" value="1"/>
</dbReference>
<evidence type="ECO:0000313" key="4">
    <source>
        <dbReference type="Proteomes" id="UP000004756"/>
    </source>
</evidence>
<dbReference type="GO" id="GO:0003700">
    <property type="term" value="F:DNA-binding transcription factor activity"/>
    <property type="evidence" value="ECO:0007669"/>
    <property type="project" value="TreeGrafter"/>
</dbReference>
<gene>
    <name evidence="3" type="ORF">CLOSTASPAR_06123</name>
</gene>
<name>C0DA23_9FIRM</name>
<dbReference type="Proteomes" id="UP000004756">
    <property type="component" value="Unassembled WGS sequence"/>
</dbReference>
<dbReference type="InterPro" id="IPR050807">
    <property type="entry name" value="TransReg_Diox_bact_type"/>
</dbReference>
<accession>C0DA23</accession>
<sequence length="264" mass="30093">MIGNGLDEISGRVYFNETLGGLMSKVSEHIGGRIRMYRKAREMTLQQLADSIHKSRASVSKYENGEITLDVETLFEIAQVLMVSPSQLMDVRPPMPKSAETSPNHSAKSPFFQAKRLYFYFYDGRYKRLKDGIIDIYERENAPGNYEATLSISAVTPTGRSSEIYYTGKVVYSDMLIRFSFVNQCNALEEDLLYIFNPLEIRDSTDGLLCGISSADLMPCAFKCLVTLTPQEHTEHFKQQLLITKKELQKWQKLNMLIVDNRGL</sequence>
<dbReference type="SMART" id="SM00530">
    <property type="entry name" value="HTH_XRE"/>
    <property type="match status" value="1"/>
</dbReference>
<reference evidence="3 4" key="2">
    <citation type="submission" date="2009-02" db="EMBL/GenBank/DDBJ databases">
        <title>Draft genome sequence of Clostridium asparagiforme (DSM 15981).</title>
        <authorList>
            <person name="Sudarsanam P."/>
            <person name="Ley R."/>
            <person name="Guruge J."/>
            <person name="Turnbaugh P.J."/>
            <person name="Mahowald M."/>
            <person name="Liep D."/>
            <person name="Gordon J."/>
        </authorList>
    </citation>
    <scope>NUCLEOTIDE SEQUENCE [LARGE SCALE GENOMIC DNA]</scope>
    <source>
        <strain evidence="3 4">DSM 15981</strain>
    </source>
</reference>
<organism evidence="3 4">
    <name type="scientific">[Clostridium] asparagiforme DSM 15981</name>
    <dbReference type="NCBI Taxonomy" id="518636"/>
    <lineage>
        <taxon>Bacteria</taxon>
        <taxon>Bacillati</taxon>
        <taxon>Bacillota</taxon>
        <taxon>Clostridia</taxon>
        <taxon>Lachnospirales</taxon>
        <taxon>Lachnospiraceae</taxon>
        <taxon>Enterocloster</taxon>
    </lineage>
</organism>
<dbReference type="HOGENOM" id="CLU_102908_0_0_9"/>
<dbReference type="GO" id="GO:0003677">
    <property type="term" value="F:DNA binding"/>
    <property type="evidence" value="ECO:0007669"/>
    <property type="project" value="UniProtKB-KW"/>
</dbReference>
<proteinExistence type="predicted"/>
<dbReference type="Pfam" id="PF01381">
    <property type="entry name" value="HTH_3"/>
    <property type="match status" value="1"/>
</dbReference>
<dbReference type="AlphaFoldDB" id="C0DA23"/>
<dbReference type="PROSITE" id="PS50943">
    <property type="entry name" value="HTH_CROC1"/>
    <property type="match status" value="1"/>
</dbReference>
<evidence type="ECO:0000259" key="2">
    <source>
        <dbReference type="PROSITE" id="PS50943"/>
    </source>
</evidence>
<reference evidence="3 4" key="1">
    <citation type="submission" date="2009-01" db="EMBL/GenBank/DDBJ databases">
        <authorList>
            <person name="Fulton L."/>
            <person name="Clifton S."/>
            <person name="Fulton B."/>
            <person name="Xu J."/>
            <person name="Minx P."/>
            <person name="Pepin K.H."/>
            <person name="Johnson M."/>
            <person name="Bhonagiri V."/>
            <person name="Nash W.E."/>
            <person name="Mardis E.R."/>
            <person name="Wilson R.K."/>
        </authorList>
    </citation>
    <scope>NUCLEOTIDE SEQUENCE [LARGE SCALE GENOMIC DNA]</scope>
    <source>
        <strain evidence="3 4">DSM 15981</strain>
    </source>
</reference>
<dbReference type="EMBL" id="ACCJ01000519">
    <property type="protein sequence ID" value="EEG51814.1"/>
    <property type="molecule type" value="Genomic_DNA"/>
</dbReference>
<keyword evidence="4" id="KW-1185">Reference proteome</keyword>
<dbReference type="GO" id="GO:0005829">
    <property type="term" value="C:cytosol"/>
    <property type="evidence" value="ECO:0007669"/>
    <property type="project" value="TreeGrafter"/>
</dbReference>
<dbReference type="InterPro" id="IPR010982">
    <property type="entry name" value="Lambda_DNA-bd_dom_sf"/>
</dbReference>
<evidence type="ECO:0000313" key="3">
    <source>
        <dbReference type="EMBL" id="EEG51814.1"/>
    </source>
</evidence>
<dbReference type="PANTHER" id="PTHR46797:SF1">
    <property type="entry name" value="METHYLPHOSPHONATE SYNTHASE"/>
    <property type="match status" value="1"/>
</dbReference>
<dbReference type="InterPro" id="IPR001387">
    <property type="entry name" value="Cro/C1-type_HTH"/>
</dbReference>
<dbReference type="CDD" id="cd00093">
    <property type="entry name" value="HTH_XRE"/>
    <property type="match status" value="1"/>
</dbReference>
<dbReference type="SUPFAM" id="SSF47413">
    <property type="entry name" value="lambda repressor-like DNA-binding domains"/>
    <property type="match status" value="1"/>
</dbReference>
<feature type="domain" description="HTH cro/C1-type" evidence="2">
    <location>
        <begin position="34"/>
        <end position="88"/>
    </location>
</feature>
<keyword evidence="1 3" id="KW-0238">DNA-binding</keyword>
<comment type="caution">
    <text evidence="3">The sequence shown here is derived from an EMBL/GenBank/DDBJ whole genome shotgun (WGS) entry which is preliminary data.</text>
</comment>